<dbReference type="EMBL" id="MU853224">
    <property type="protein sequence ID" value="KAK4126764.1"/>
    <property type="molecule type" value="Genomic_DNA"/>
</dbReference>
<dbReference type="RefSeq" id="XP_062650535.1">
    <property type="nucleotide sequence ID" value="XM_062786087.1"/>
</dbReference>
<evidence type="ECO:0000256" key="1">
    <source>
        <dbReference type="ARBA" id="ARBA00022737"/>
    </source>
</evidence>
<evidence type="ECO:0000256" key="4">
    <source>
        <dbReference type="SAM" id="MobiDB-lite"/>
    </source>
</evidence>
<dbReference type="SUPFAM" id="SSF48403">
    <property type="entry name" value="Ankyrin repeat"/>
    <property type="match status" value="1"/>
</dbReference>
<feature type="compositionally biased region" description="Low complexity" evidence="4">
    <location>
        <begin position="72"/>
        <end position="108"/>
    </location>
</feature>
<evidence type="ECO:0000256" key="3">
    <source>
        <dbReference type="PROSITE-ProRule" id="PRU00023"/>
    </source>
</evidence>
<name>A0AAN6U5Y4_9PEZI</name>
<feature type="region of interest" description="Disordered" evidence="4">
    <location>
        <begin position="124"/>
        <end position="218"/>
    </location>
</feature>
<dbReference type="InterPro" id="IPR036770">
    <property type="entry name" value="Ankyrin_rpt-contain_sf"/>
</dbReference>
<dbReference type="PROSITE" id="PS50088">
    <property type="entry name" value="ANK_REPEAT"/>
    <property type="match status" value="3"/>
</dbReference>
<feature type="repeat" description="ANK" evidence="3">
    <location>
        <begin position="471"/>
        <end position="500"/>
    </location>
</feature>
<protein>
    <submittedName>
        <fullName evidence="5">Uncharacterized protein</fullName>
    </submittedName>
</protein>
<comment type="caution">
    <text evidence="5">The sequence shown here is derived from an EMBL/GenBank/DDBJ whole genome shotgun (WGS) entry which is preliminary data.</text>
</comment>
<accession>A0AAN6U5Y4</accession>
<dbReference type="AlphaFoldDB" id="A0AAN6U5Y4"/>
<feature type="repeat" description="ANK" evidence="3">
    <location>
        <begin position="405"/>
        <end position="437"/>
    </location>
</feature>
<dbReference type="GeneID" id="87822853"/>
<dbReference type="SMART" id="SM00248">
    <property type="entry name" value="ANK"/>
    <property type="match status" value="3"/>
</dbReference>
<keyword evidence="2 3" id="KW-0040">ANK repeat</keyword>
<feature type="compositionally biased region" description="Polar residues" evidence="4">
    <location>
        <begin position="11"/>
        <end position="31"/>
    </location>
</feature>
<proteinExistence type="predicted"/>
<dbReference type="PROSITE" id="PS50297">
    <property type="entry name" value="ANK_REP_REGION"/>
    <property type="match status" value="3"/>
</dbReference>
<dbReference type="PANTHER" id="PTHR24171:SF9">
    <property type="entry name" value="ANKYRIN REPEAT DOMAIN-CONTAINING PROTEIN 39"/>
    <property type="match status" value="1"/>
</dbReference>
<dbReference type="Gene3D" id="1.25.40.20">
    <property type="entry name" value="Ankyrin repeat-containing domain"/>
    <property type="match status" value="1"/>
</dbReference>
<feature type="region of interest" description="Disordered" evidence="4">
    <location>
        <begin position="1"/>
        <end position="109"/>
    </location>
</feature>
<evidence type="ECO:0000313" key="6">
    <source>
        <dbReference type="Proteomes" id="UP001302602"/>
    </source>
</evidence>
<feature type="repeat" description="ANK" evidence="3">
    <location>
        <begin position="438"/>
        <end position="470"/>
    </location>
</feature>
<reference evidence="5" key="2">
    <citation type="submission" date="2023-05" db="EMBL/GenBank/DDBJ databases">
        <authorList>
            <consortium name="Lawrence Berkeley National Laboratory"/>
            <person name="Steindorff A."/>
            <person name="Hensen N."/>
            <person name="Bonometti L."/>
            <person name="Westerberg I."/>
            <person name="Brannstrom I.O."/>
            <person name="Guillou S."/>
            <person name="Cros-Aarteil S."/>
            <person name="Calhoun S."/>
            <person name="Haridas S."/>
            <person name="Kuo A."/>
            <person name="Mondo S."/>
            <person name="Pangilinan J."/>
            <person name="Riley R."/>
            <person name="Labutti K."/>
            <person name="Andreopoulos B."/>
            <person name="Lipzen A."/>
            <person name="Chen C."/>
            <person name="Yanf M."/>
            <person name="Daum C."/>
            <person name="Ng V."/>
            <person name="Clum A."/>
            <person name="Ohm R."/>
            <person name="Martin F."/>
            <person name="Silar P."/>
            <person name="Natvig D."/>
            <person name="Lalanne C."/>
            <person name="Gautier V."/>
            <person name="Ament-Velasquez S.L."/>
            <person name="Kruys A."/>
            <person name="Hutchinson M.I."/>
            <person name="Powell A.J."/>
            <person name="Barry K."/>
            <person name="Miller A.N."/>
            <person name="Grigoriev I.V."/>
            <person name="Debuchy R."/>
            <person name="Gladieux P."/>
            <person name="Thoren M.H."/>
            <person name="Johannesson H."/>
        </authorList>
    </citation>
    <scope>NUCLEOTIDE SEQUENCE</scope>
    <source>
        <strain evidence="5">CBS 731.68</strain>
    </source>
</reference>
<gene>
    <name evidence="5" type="ORF">N657DRAFT_175378</name>
</gene>
<organism evidence="5 6">
    <name type="scientific">Parathielavia appendiculata</name>
    <dbReference type="NCBI Taxonomy" id="2587402"/>
    <lineage>
        <taxon>Eukaryota</taxon>
        <taxon>Fungi</taxon>
        <taxon>Dikarya</taxon>
        <taxon>Ascomycota</taxon>
        <taxon>Pezizomycotina</taxon>
        <taxon>Sordariomycetes</taxon>
        <taxon>Sordariomycetidae</taxon>
        <taxon>Sordariales</taxon>
        <taxon>Chaetomiaceae</taxon>
        <taxon>Parathielavia</taxon>
    </lineage>
</organism>
<reference evidence="5" key="1">
    <citation type="journal article" date="2023" name="Mol. Phylogenet. Evol.">
        <title>Genome-scale phylogeny and comparative genomics of the fungal order Sordariales.</title>
        <authorList>
            <person name="Hensen N."/>
            <person name="Bonometti L."/>
            <person name="Westerberg I."/>
            <person name="Brannstrom I.O."/>
            <person name="Guillou S."/>
            <person name="Cros-Aarteil S."/>
            <person name="Calhoun S."/>
            <person name="Haridas S."/>
            <person name="Kuo A."/>
            <person name="Mondo S."/>
            <person name="Pangilinan J."/>
            <person name="Riley R."/>
            <person name="LaButti K."/>
            <person name="Andreopoulos B."/>
            <person name="Lipzen A."/>
            <person name="Chen C."/>
            <person name="Yan M."/>
            <person name="Daum C."/>
            <person name="Ng V."/>
            <person name="Clum A."/>
            <person name="Steindorff A."/>
            <person name="Ohm R.A."/>
            <person name="Martin F."/>
            <person name="Silar P."/>
            <person name="Natvig D.O."/>
            <person name="Lalanne C."/>
            <person name="Gautier V."/>
            <person name="Ament-Velasquez S.L."/>
            <person name="Kruys A."/>
            <person name="Hutchinson M.I."/>
            <person name="Powell A.J."/>
            <person name="Barry K."/>
            <person name="Miller A.N."/>
            <person name="Grigoriev I.V."/>
            <person name="Debuchy R."/>
            <person name="Gladieux P."/>
            <person name="Hiltunen Thoren M."/>
            <person name="Johannesson H."/>
        </authorList>
    </citation>
    <scope>NUCLEOTIDE SEQUENCE</scope>
    <source>
        <strain evidence="5">CBS 731.68</strain>
    </source>
</reference>
<dbReference type="PANTHER" id="PTHR24171">
    <property type="entry name" value="ANKYRIN REPEAT DOMAIN-CONTAINING PROTEIN 39-RELATED"/>
    <property type="match status" value="1"/>
</dbReference>
<feature type="compositionally biased region" description="Pro residues" evidence="4">
    <location>
        <begin position="58"/>
        <end position="71"/>
    </location>
</feature>
<keyword evidence="1" id="KW-0677">Repeat</keyword>
<evidence type="ECO:0000313" key="5">
    <source>
        <dbReference type="EMBL" id="KAK4126764.1"/>
    </source>
</evidence>
<dbReference type="Proteomes" id="UP001302602">
    <property type="component" value="Unassembled WGS sequence"/>
</dbReference>
<dbReference type="Pfam" id="PF12796">
    <property type="entry name" value="Ank_2"/>
    <property type="match status" value="1"/>
</dbReference>
<feature type="compositionally biased region" description="Acidic residues" evidence="4">
    <location>
        <begin position="181"/>
        <end position="204"/>
    </location>
</feature>
<feature type="compositionally biased region" description="Pro residues" evidence="4">
    <location>
        <begin position="144"/>
        <end position="154"/>
    </location>
</feature>
<evidence type="ECO:0000256" key="2">
    <source>
        <dbReference type="ARBA" id="ARBA00023043"/>
    </source>
</evidence>
<feature type="compositionally biased region" description="Pro residues" evidence="4">
    <location>
        <begin position="388"/>
        <end position="406"/>
    </location>
</feature>
<sequence length="500" mass="55311">MSGNLAFGKLGQSSTTTMSNSFVNQQFQPAQGLQPVIPFERPPQQSRTPLRARVETPIHPPQVPPARPPQSTPTRQQPRPIPQQAQQQPQAQQLQSQQDELDQQFRQAEQAYLAAYNSNARAPQPVYHTIDPTKTTLRAESPYTPNPWRQPEPPNSLRFVQPQPGETSQQHTNGQGHQQEVGDDQDESLQGDDSGADEDGDENTNEANGAASDGPKDIAPLVQDVKPLHYPAVRPTLLLGPYETREEAQKAAIEYGIAQGYMLIQTGCARAKTCWEGYGPERPLVRIDLMCDRSGICKNMGTGKRKRPTHKIGCPTRIKIVRRKRDGCKWFIDPRCELHNHDLNVGNMESLASYRRYRRIQAGGARVESRKERSERRKRGTFGELQPAPVPPPTFHNTGPQPPSEPTGPVHMAAYKGQVKILEILLNKGGDIDIYDSTGRTALHCAILGGRMDTLKLLIDKGANVSQCDSKGLSPLRLAVEKGMEDAVVALIEKGADPNK</sequence>
<feature type="compositionally biased region" description="Polar residues" evidence="4">
    <location>
        <begin position="164"/>
        <end position="178"/>
    </location>
</feature>
<dbReference type="InterPro" id="IPR002110">
    <property type="entry name" value="Ankyrin_rpt"/>
</dbReference>
<feature type="region of interest" description="Disordered" evidence="4">
    <location>
        <begin position="362"/>
        <end position="410"/>
    </location>
</feature>
<keyword evidence="6" id="KW-1185">Reference proteome</keyword>